<dbReference type="SUPFAM" id="SSF55729">
    <property type="entry name" value="Acyl-CoA N-acyltransferases (Nat)"/>
    <property type="match status" value="1"/>
</dbReference>
<dbReference type="InterPro" id="IPR025289">
    <property type="entry name" value="DUF4081"/>
</dbReference>
<feature type="domain" description="N-acetyltransferase" evidence="1">
    <location>
        <begin position="164"/>
        <end position="304"/>
    </location>
</feature>
<comment type="caution">
    <text evidence="2">The sequence shown here is derived from an EMBL/GenBank/DDBJ whole genome shotgun (WGS) entry which is preliminary data.</text>
</comment>
<dbReference type="InterPro" id="IPR000182">
    <property type="entry name" value="GNAT_dom"/>
</dbReference>
<proteinExistence type="predicted"/>
<evidence type="ECO:0000313" key="3">
    <source>
        <dbReference type="Proteomes" id="UP001501257"/>
    </source>
</evidence>
<dbReference type="InterPro" id="IPR016181">
    <property type="entry name" value="Acyl_CoA_acyltransferase"/>
</dbReference>
<gene>
    <name evidence="2" type="ORF">GCM10025778_18000</name>
</gene>
<name>A0ABP9TL53_9MICC</name>
<organism evidence="2 3">
    <name type="scientific">Paeniglutamicibacter antarcticus</name>
    <dbReference type="NCBI Taxonomy" id="494023"/>
    <lineage>
        <taxon>Bacteria</taxon>
        <taxon>Bacillati</taxon>
        <taxon>Actinomycetota</taxon>
        <taxon>Actinomycetes</taxon>
        <taxon>Micrococcales</taxon>
        <taxon>Micrococcaceae</taxon>
        <taxon>Paeniglutamicibacter</taxon>
    </lineage>
</organism>
<evidence type="ECO:0000313" key="2">
    <source>
        <dbReference type="EMBL" id="GAA5227267.1"/>
    </source>
</evidence>
<reference evidence="3" key="1">
    <citation type="journal article" date="2019" name="Int. J. Syst. Evol. Microbiol.">
        <title>The Global Catalogue of Microorganisms (GCM) 10K type strain sequencing project: providing services to taxonomists for standard genome sequencing and annotation.</title>
        <authorList>
            <consortium name="The Broad Institute Genomics Platform"/>
            <consortium name="The Broad Institute Genome Sequencing Center for Infectious Disease"/>
            <person name="Wu L."/>
            <person name="Ma J."/>
        </authorList>
    </citation>
    <scope>NUCLEOTIDE SEQUENCE [LARGE SCALE GENOMIC DNA]</scope>
    <source>
        <strain evidence="3">JCM 18952</strain>
    </source>
</reference>
<keyword evidence="3" id="KW-1185">Reference proteome</keyword>
<accession>A0ABP9TL53</accession>
<dbReference type="PROSITE" id="PS51186">
    <property type="entry name" value="GNAT"/>
    <property type="match status" value="1"/>
</dbReference>
<dbReference type="Proteomes" id="UP001501257">
    <property type="component" value="Unassembled WGS sequence"/>
</dbReference>
<dbReference type="Pfam" id="PF00583">
    <property type="entry name" value="Acetyltransf_1"/>
    <property type="match status" value="1"/>
</dbReference>
<sequence>MRMAKILSKVAPWLPSARRNPGAGDALTSAIRVLGDADSAALRALVSLDPVANIFMDAQLDVTGSARPGMGGSLILGRFEGSLLVSACWIGANIVPINITAADAEEFGRAVKSLNRTFASCFGPSEAVMGMWSVLVEGPQQAFSVRPNQPLMTLSGAPCVEPAPMLRPSHPGEYDVVLPACAQMFEEELGYSPLTNGGSFYRSRVRSLIASGHSLLDLDANGAITFKAELGTVTPRATQIQGVWMSPGQRGMGKAAGYMAAVAQYALGLAPTTSLYVNDYNAPAIATYTKVGFEEIGEFATILF</sequence>
<dbReference type="Pfam" id="PF13312">
    <property type="entry name" value="DUF4081"/>
    <property type="match status" value="1"/>
</dbReference>
<evidence type="ECO:0000259" key="1">
    <source>
        <dbReference type="PROSITE" id="PS51186"/>
    </source>
</evidence>
<dbReference type="Gene3D" id="3.40.630.30">
    <property type="match status" value="1"/>
</dbReference>
<protein>
    <submittedName>
        <fullName evidence="2">GNAT family N-acetyltransferase</fullName>
    </submittedName>
</protein>
<dbReference type="EMBL" id="BAABLK010000027">
    <property type="protein sequence ID" value="GAA5227267.1"/>
    <property type="molecule type" value="Genomic_DNA"/>
</dbReference>